<name>A0A8S9TW14_PHYIN</name>
<comment type="similarity">
    <text evidence="2">Belongs to the IFI6/IFI27 family.</text>
</comment>
<feature type="transmembrane region" description="Helical" evidence="7">
    <location>
        <begin position="36"/>
        <end position="63"/>
    </location>
</feature>
<evidence type="ECO:0000256" key="7">
    <source>
        <dbReference type="SAM" id="Phobius"/>
    </source>
</evidence>
<evidence type="ECO:0000256" key="1">
    <source>
        <dbReference type="ARBA" id="ARBA00004141"/>
    </source>
</evidence>
<keyword evidence="3 7" id="KW-0812">Transmembrane</keyword>
<feature type="compositionally biased region" description="Polar residues" evidence="6">
    <location>
        <begin position="16"/>
        <end position="26"/>
    </location>
</feature>
<feature type="transmembrane region" description="Helical" evidence="7">
    <location>
        <begin position="121"/>
        <end position="149"/>
    </location>
</feature>
<dbReference type="Pfam" id="PF06140">
    <property type="entry name" value="Ifi-6-16"/>
    <property type="match status" value="1"/>
</dbReference>
<dbReference type="EMBL" id="JAACNO010002868">
    <property type="protein sequence ID" value="KAF4130108.1"/>
    <property type="molecule type" value="Genomic_DNA"/>
</dbReference>
<dbReference type="PANTHER" id="PTHR16932">
    <property type="entry name" value="INTERFERON ALPHA-INDUCIBLE PROTEIN 27"/>
    <property type="match status" value="1"/>
</dbReference>
<evidence type="ECO:0000256" key="4">
    <source>
        <dbReference type="ARBA" id="ARBA00022989"/>
    </source>
</evidence>
<dbReference type="GO" id="GO:0016020">
    <property type="term" value="C:membrane"/>
    <property type="evidence" value="ECO:0007669"/>
    <property type="project" value="UniProtKB-SubCell"/>
</dbReference>
<comment type="caution">
    <text evidence="8">The sequence shown here is derived from an EMBL/GenBank/DDBJ whole genome shotgun (WGS) entry which is preliminary data.</text>
</comment>
<evidence type="ECO:0000256" key="6">
    <source>
        <dbReference type="SAM" id="MobiDB-lite"/>
    </source>
</evidence>
<accession>A0A8S9TW14</accession>
<keyword evidence="4 7" id="KW-1133">Transmembrane helix</keyword>
<evidence type="ECO:0000256" key="5">
    <source>
        <dbReference type="ARBA" id="ARBA00023136"/>
    </source>
</evidence>
<gene>
    <name evidence="8" type="ORF">GN958_ATG20523</name>
</gene>
<reference evidence="8" key="1">
    <citation type="submission" date="2020-03" db="EMBL/GenBank/DDBJ databases">
        <title>Hybrid Assembly of Korean Phytophthora infestans isolates.</title>
        <authorList>
            <person name="Prokchorchik M."/>
            <person name="Lee Y."/>
            <person name="Seo J."/>
            <person name="Cho J.-H."/>
            <person name="Park Y.-E."/>
            <person name="Jang D.-C."/>
            <person name="Im J.-S."/>
            <person name="Choi J.-G."/>
            <person name="Park H.-J."/>
            <person name="Lee G.-B."/>
            <person name="Lee Y.-G."/>
            <person name="Hong S.-Y."/>
            <person name="Cho K."/>
            <person name="Sohn K.H."/>
        </authorList>
    </citation>
    <scope>NUCLEOTIDE SEQUENCE</scope>
    <source>
        <strain evidence="8">KR_2_A2</strain>
    </source>
</reference>
<evidence type="ECO:0000256" key="2">
    <source>
        <dbReference type="ARBA" id="ARBA00007262"/>
    </source>
</evidence>
<dbReference type="Proteomes" id="UP000704712">
    <property type="component" value="Unassembled WGS sequence"/>
</dbReference>
<feature type="transmembrane region" description="Helical" evidence="7">
    <location>
        <begin position="75"/>
        <end position="100"/>
    </location>
</feature>
<evidence type="ECO:0000256" key="3">
    <source>
        <dbReference type="ARBA" id="ARBA00022692"/>
    </source>
</evidence>
<comment type="subcellular location">
    <subcellularLocation>
        <location evidence="1">Membrane</location>
        <topology evidence="1">Multi-pass membrane protein</topology>
    </subcellularLocation>
</comment>
<feature type="region of interest" description="Disordered" evidence="6">
    <location>
        <begin position="1"/>
        <end position="26"/>
    </location>
</feature>
<evidence type="ECO:0000313" key="9">
    <source>
        <dbReference type="Proteomes" id="UP000704712"/>
    </source>
</evidence>
<organism evidence="8 9">
    <name type="scientific">Phytophthora infestans</name>
    <name type="common">Potato late blight agent</name>
    <name type="synonym">Botrytis infestans</name>
    <dbReference type="NCBI Taxonomy" id="4787"/>
    <lineage>
        <taxon>Eukaryota</taxon>
        <taxon>Sar</taxon>
        <taxon>Stramenopiles</taxon>
        <taxon>Oomycota</taxon>
        <taxon>Peronosporomycetes</taxon>
        <taxon>Peronosporales</taxon>
        <taxon>Peronosporaceae</taxon>
        <taxon>Phytophthora</taxon>
    </lineage>
</organism>
<protein>
    <submittedName>
        <fullName evidence="8">Interferon-induced 6-16 family</fullName>
    </submittedName>
</protein>
<dbReference type="InterPro" id="IPR038213">
    <property type="entry name" value="IFI6/IFI27-like_sf"/>
</dbReference>
<keyword evidence="5 7" id="KW-0472">Membrane</keyword>
<feature type="transmembrane region" description="Helical" evidence="7">
    <location>
        <begin position="183"/>
        <end position="201"/>
    </location>
</feature>
<dbReference type="Gene3D" id="6.10.110.10">
    <property type="match status" value="1"/>
</dbReference>
<dbReference type="AlphaFoldDB" id="A0A8S9TW14"/>
<proteinExistence type="inferred from homology"/>
<sequence length="207" mass="20030">MGPTVCAAKSDKNVPQPAQASTKPDTNANKKAFTKVINVGVGAAISSAAAYFCCAAVATSAAVPAVKVKVAVGSGIWLSVSSAVAVIPGLIGFTSSGIASGSIAAKIMSMSAIANSGGVPAGGFVACLQSIGVLGLGSVAVLAIGGIAAPVMGAGLDRRVSQKSAAAAAATAINFWTAPVMRVGIGAIAGAVVGWIVFLLVDGKILY</sequence>
<evidence type="ECO:0000313" key="8">
    <source>
        <dbReference type="EMBL" id="KAF4130108.1"/>
    </source>
</evidence>
<dbReference type="InterPro" id="IPR009311">
    <property type="entry name" value="IFI6/IFI27-like"/>
</dbReference>
<dbReference type="PANTHER" id="PTHR16932:SF18">
    <property type="entry name" value="INTERFERON, ALPHA-INDUCIBLE PROTEIN 27-LIKE 2"/>
    <property type="match status" value="1"/>
</dbReference>